<gene>
    <name evidence="1" type="ORF">KM92DES2_10286</name>
</gene>
<accession>A0A212IZE7</accession>
<proteinExistence type="predicted"/>
<dbReference type="EMBL" id="FLUP01000001">
    <property type="protein sequence ID" value="SBV92569.1"/>
    <property type="molecule type" value="Genomic_DNA"/>
</dbReference>
<sequence length="66" mass="6835">MSASLTMPSTSATPSTYEVATALTDDPDGYAALLTIHTARRDTLLAAMEAATSHDAVQAIAFSYAV</sequence>
<name>A0A212IZE7_9BACT</name>
<protein>
    <submittedName>
        <fullName evidence="1">Uncharacterized protein</fullName>
    </submittedName>
</protein>
<evidence type="ECO:0000313" key="1">
    <source>
        <dbReference type="EMBL" id="SBV92569.1"/>
    </source>
</evidence>
<dbReference type="AlphaFoldDB" id="A0A212IZE7"/>
<reference evidence="1" key="1">
    <citation type="submission" date="2016-04" db="EMBL/GenBank/DDBJ databases">
        <authorList>
            <person name="Evans L.H."/>
            <person name="Alamgir A."/>
            <person name="Owens N."/>
            <person name="Weber N.D."/>
            <person name="Virtaneva K."/>
            <person name="Barbian K."/>
            <person name="Babar A."/>
            <person name="Rosenke K."/>
        </authorList>
    </citation>
    <scope>NUCLEOTIDE SEQUENCE</scope>
    <source>
        <strain evidence="1">92-2</strain>
    </source>
</reference>
<organism evidence="1">
    <name type="scientific">uncultured Desulfovibrio sp</name>
    <dbReference type="NCBI Taxonomy" id="167968"/>
    <lineage>
        <taxon>Bacteria</taxon>
        <taxon>Pseudomonadati</taxon>
        <taxon>Thermodesulfobacteriota</taxon>
        <taxon>Desulfovibrionia</taxon>
        <taxon>Desulfovibrionales</taxon>
        <taxon>Desulfovibrionaceae</taxon>
        <taxon>Desulfovibrio</taxon>
        <taxon>environmental samples</taxon>
    </lineage>
</organism>